<dbReference type="Proteomes" id="UP000006591">
    <property type="component" value="Chromosome 11"/>
</dbReference>
<accession>A0A0E0IZK6</accession>
<dbReference type="AlphaFoldDB" id="A0A0E0IZK6"/>
<dbReference type="eggNOG" id="ENOG502R49D">
    <property type="taxonomic scope" value="Eukaryota"/>
</dbReference>
<dbReference type="Gramene" id="ONIVA11G06520.1">
    <property type="protein sequence ID" value="ONIVA11G06520.1"/>
    <property type="gene ID" value="ONIVA11G06520"/>
</dbReference>
<dbReference type="HOGENOM" id="CLU_081421_0_0_1"/>
<feature type="region of interest" description="Disordered" evidence="1">
    <location>
        <begin position="271"/>
        <end position="309"/>
    </location>
</feature>
<name>A0A0E0IZK6_ORYNI</name>
<proteinExistence type="predicted"/>
<evidence type="ECO:0000313" key="2">
    <source>
        <dbReference type="EnsemblPlants" id="ONIVA11G06520.1"/>
    </source>
</evidence>
<reference evidence="2" key="1">
    <citation type="submission" date="2015-04" db="UniProtKB">
        <authorList>
            <consortium name="EnsemblPlants"/>
        </authorList>
    </citation>
    <scope>IDENTIFICATION</scope>
    <source>
        <strain evidence="2">SL10</strain>
    </source>
</reference>
<reference evidence="2" key="2">
    <citation type="submission" date="2018-04" db="EMBL/GenBank/DDBJ databases">
        <title>OnivRS2 (Oryza nivara Reference Sequence Version 2).</title>
        <authorList>
            <person name="Zhang J."/>
            <person name="Kudrna D."/>
            <person name="Lee S."/>
            <person name="Talag J."/>
            <person name="Rajasekar S."/>
            <person name="Welchert J."/>
            <person name="Hsing Y.-I."/>
            <person name="Wing R.A."/>
        </authorList>
    </citation>
    <scope>NUCLEOTIDE SEQUENCE [LARGE SCALE GENOMIC DNA]</scope>
    <source>
        <strain evidence="2">SL10</strain>
    </source>
</reference>
<protein>
    <submittedName>
        <fullName evidence="2">Uncharacterized protein</fullName>
    </submittedName>
</protein>
<feature type="compositionally biased region" description="Basic residues" evidence="1">
    <location>
        <begin position="271"/>
        <end position="295"/>
    </location>
</feature>
<dbReference type="EnsemblPlants" id="ONIVA11G06520.1">
    <property type="protein sequence ID" value="ONIVA11G06520.1"/>
    <property type="gene ID" value="ONIVA11G06520"/>
</dbReference>
<feature type="compositionally biased region" description="Basic and acidic residues" evidence="1">
    <location>
        <begin position="296"/>
        <end position="309"/>
    </location>
</feature>
<organism evidence="2">
    <name type="scientific">Oryza nivara</name>
    <name type="common">Indian wild rice</name>
    <name type="synonym">Oryza sativa f. spontanea</name>
    <dbReference type="NCBI Taxonomy" id="4536"/>
    <lineage>
        <taxon>Eukaryota</taxon>
        <taxon>Viridiplantae</taxon>
        <taxon>Streptophyta</taxon>
        <taxon>Embryophyta</taxon>
        <taxon>Tracheophyta</taxon>
        <taxon>Spermatophyta</taxon>
        <taxon>Magnoliopsida</taxon>
        <taxon>Liliopsida</taxon>
        <taxon>Poales</taxon>
        <taxon>Poaceae</taxon>
        <taxon>BOP clade</taxon>
        <taxon>Oryzoideae</taxon>
        <taxon>Oryzeae</taxon>
        <taxon>Oryzinae</taxon>
        <taxon>Oryza</taxon>
    </lineage>
</organism>
<evidence type="ECO:0000313" key="3">
    <source>
        <dbReference type="Proteomes" id="UP000006591"/>
    </source>
</evidence>
<keyword evidence="3" id="KW-1185">Reference proteome</keyword>
<sequence>MVVDASSNGETKSSEVPITATYIPRDVEYLREAMALEWVADKEDEETTADLLDAPPVFLIDYPGWGWERLFPYHSSSVEWPQFKKYLEEYSSHNAGQVATLCSQLRSVQGQGIPPAGCGVLHDAANLCIKIENKLLRSCHSALTVEEIILSSKIKECASHMIQSEGESSAAAAGLVGIAKEARKLSYLLSEDDPEMCLKYDMCEYIRAYAAEVLTKLEFLAIRLMSDIWFFYTIGRVSTVGDLNCEQPDSMGKNERDIKDSNVKWNSNMKKLKKARKKRLKRAEKRRLKREKKRLKREEKRKLEDQTEG</sequence>
<evidence type="ECO:0000256" key="1">
    <source>
        <dbReference type="SAM" id="MobiDB-lite"/>
    </source>
</evidence>
<dbReference type="OMA" id="VKWNSNM"/>